<dbReference type="Proteomes" id="UP000292957">
    <property type="component" value="Unassembled WGS sequence"/>
</dbReference>
<dbReference type="EMBL" id="ML143725">
    <property type="protein sequence ID" value="TBU21124.1"/>
    <property type="molecule type" value="Genomic_DNA"/>
</dbReference>
<gene>
    <name evidence="1" type="ORF">BD311DRAFT_743791</name>
</gene>
<evidence type="ECO:0000313" key="1">
    <source>
        <dbReference type="EMBL" id="TBU21124.1"/>
    </source>
</evidence>
<organism evidence="1">
    <name type="scientific">Dichomitus squalens</name>
    <dbReference type="NCBI Taxonomy" id="114155"/>
    <lineage>
        <taxon>Eukaryota</taxon>
        <taxon>Fungi</taxon>
        <taxon>Dikarya</taxon>
        <taxon>Basidiomycota</taxon>
        <taxon>Agaricomycotina</taxon>
        <taxon>Agaricomycetes</taxon>
        <taxon>Polyporales</taxon>
        <taxon>Polyporaceae</taxon>
        <taxon>Dichomitus</taxon>
    </lineage>
</organism>
<protein>
    <submittedName>
        <fullName evidence="1">Uncharacterized protein</fullName>
    </submittedName>
</protein>
<proteinExistence type="predicted"/>
<accession>A0A4Q9M2V2</accession>
<sequence length="278" mass="30092">MHSRTENHSLPLAHGVVAKCRPESTHLVATTVPVQAAAEEDTGVLFPHTIAHLNDAPVPYASNAVMCQDVEVTGNIPIGADKLPMLLSIPGPVIIGLGCIMQGESAMNVPETLKNDRATKAARAKALELDWALPALVEQLSSIAVKRSAKRRRIAGTQRQSTGSLSPPELCCRPSDGTLCLRMEVKGMSLSETPVKQARAQPVSEMFRQPRPQVIRENSEDVCRQDAGGKNSDIWQIFGGGGVPSSSHSYMHPKYLGFTSKICEGHPFNRLKYLETPL</sequence>
<name>A0A4Q9M2V2_9APHY</name>
<dbReference type="OrthoDB" id="2355at2759"/>
<dbReference type="AlphaFoldDB" id="A0A4Q9M2V2"/>
<reference evidence="1" key="1">
    <citation type="submission" date="2019-01" db="EMBL/GenBank/DDBJ databases">
        <title>Draft genome sequences of three monokaryotic isolates of the white-rot basidiomycete fungus Dichomitus squalens.</title>
        <authorList>
            <consortium name="DOE Joint Genome Institute"/>
            <person name="Lopez S.C."/>
            <person name="Andreopoulos B."/>
            <person name="Pangilinan J."/>
            <person name="Lipzen A."/>
            <person name="Riley R."/>
            <person name="Ahrendt S."/>
            <person name="Ng V."/>
            <person name="Barry K."/>
            <person name="Daum C."/>
            <person name="Grigoriev I.V."/>
            <person name="Hilden K.S."/>
            <person name="Makela M.R."/>
            <person name="de Vries R.P."/>
        </authorList>
    </citation>
    <scope>NUCLEOTIDE SEQUENCE [LARGE SCALE GENOMIC DNA]</scope>
    <source>
        <strain evidence="1">OM18370.1</strain>
    </source>
</reference>